<dbReference type="AlphaFoldDB" id="A0A4Y2AWC9"/>
<name>A0A4Y2AWC9_ARAVE</name>
<keyword evidence="2" id="KW-1185">Reference proteome</keyword>
<organism evidence="1 2">
    <name type="scientific">Araneus ventricosus</name>
    <name type="common">Orbweaver spider</name>
    <name type="synonym">Epeira ventricosa</name>
    <dbReference type="NCBI Taxonomy" id="182803"/>
    <lineage>
        <taxon>Eukaryota</taxon>
        <taxon>Metazoa</taxon>
        <taxon>Ecdysozoa</taxon>
        <taxon>Arthropoda</taxon>
        <taxon>Chelicerata</taxon>
        <taxon>Arachnida</taxon>
        <taxon>Araneae</taxon>
        <taxon>Araneomorphae</taxon>
        <taxon>Entelegynae</taxon>
        <taxon>Araneoidea</taxon>
        <taxon>Araneidae</taxon>
        <taxon>Araneus</taxon>
    </lineage>
</organism>
<reference evidence="1 2" key="1">
    <citation type="journal article" date="2019" name="Sci. Rep.">
        <title>Orb-weaving spider Araneus ventricosus genome elucidates the spidroin gene catalogue.</title>
        <authorList>
            <person name="Kono N."/>
            <person name="Nakamura H."/>
            <person name="Ohtoshi R."/>
            <person name="Moran D.A.P."/>
            <person name="Shinohara A."/>
            <person name="Yoshida Y."/>
            <person name="Fujiwara M."/>
            <person name="Mori M."/>
            <person name="Tomita M."/>
            <person name="Arakawa K."/>
        </authorList>
    </citation>
    <scope>NUCLEOTIDE SEQUENCE [LARGE SCALE GENOMIC DNA]</scope>
</reference>
<dbReference type="Proteomes" id="UP000499080">
    <property type="component" value="Unassembled WGS sequence"/>
</dbReference>
<comment type="caution">
    <text evidence="1">The sequence shown here is derived from an EMBL/GenBank/DDBJ whole genome shotgun (WGS) entry which is preliminary data.</text>
</comment>
<evidence type="ECO:0000313" key="2">
    <source>
        <dbReference type="Proteomes" id="UP000499080"/>
    </source>
</evidence>
<gene>
    <name evidence="1" type="ORF">AVEN_165394_1</name>
</gene>
<proteinExistence type="predicted"/>
<sequence length="104" mass="11581">MIQAAWTISFEDANHAVRGICLFNLLSRAHYPVGKVNEATCHLHSSILILMLKTSYRDCSALTDNKMPKPNAQSNTISVFINFCSVEPSGLAQSETIFYKRESS</sequence>
<protein>
    <submittedName>
        <fullName evidence="1">Uncharacterized protein</fullName>
    </submittedName>
</protein>
<evidence type="ECO:0000313" key="1">
    <source>
        <dbReference type="EMBL" id="GBL83194.1"/>
    </source>
</evidence>
<dbReference type="EMBL" id="BGPR01000031">
    <property type="protein sequence ID" value="GBL83194.1"/>
    <property type="molecule type" value="Genomic_DNA"/>
</dbReference>
<accession>A0A4Y2AWC9</accession>